<evidence type="ECO:0000313" key="1">
    <source>
        <dbReference type="EMBL" id="EMF58480.1"/>
    </source>
</evidence>
<gene>
    <name evidence="1" type="ORF">SBD_1152</name>
</gene>
<organism evidence="1 2">
    <name type="scientific">Streptomyces bottropensis ATCC 25435</name>
    <dbReference type="NCBI Taxonomy" id="1054862"/>
    <lineage>
        <taxon>Bacteria</taxon>
        <taxon>Bacillati</taxon>
        <taxon>Actinomycetota</taxon>
        <taxon>Actinomycetes</taxon>
        <taxon>Kitasatosporales</taxon>
        <taxon>Streptomycetaceae</taxon>
        <taxon>Streptomyces</taxon>
    </lineage>
</organism>
<name>M3FZE8_9ACTN</name>
<evidence type="ECO:0000313" key="2">
    <source>
        <dbReference type="Proteomes" id="UP000030760"/>
    </source>
</evidence>
<accession>M3FZE8</accession>
<reference evidence="2" key="1">
    <citation type="journal article" date="2013" name="Genome Announc.">
        <title>Draft Genome Sequence of Streptomyces bottropensis ATCC 25435, a Bottromycin-Producing Actinomycete.</title>
        <authorList>
            <person name="Zhang H."/>
            <person name="Zhou W."/>
            <person name="Zhuang Y."/>
            <person name="Liang X."/>
            <person name="Liu T."/>
        </authorList>
    </citation>
    <scope>NUCLEOTIDE SEQUENCE [LARGE SCALE GENOMIC DNA]</scope>
    <source>
        <strain evidence="2">ATCC 25435</strain>
    </source>
</reference>
<dbReference type="EMBL" id="KB405056">
    <property type="protein sequence ID" value="EMF58480.1"/>
    <property type="molecule type" value="Genomic_DNA"/>
</dbReference>
<protein>
    <submittedName>
        <fullName evidence="1">Uncharacterized protein</fullName>
    </submittedName>
</protein>
<proteinExistence type="predicted"/>
<dbReference type="AlphaFoldDB" id="M3FZE8"/>
<sequence length="44" mass="4909">MRTCEVAQDAWYMGGVLHSGAGADLLDHWDTTRENALSTRTGEW</sequence>
<dbReference type="Proteomes" id="UP000030760">
    <property type="component" value="Unassembled WGS sequence"/>
</dbReference>